<dbReference type="CDD" id="cd06127">
    <property type="entry name" value="DEDDh"/>
    <property type="match status" value="1"/>
</dbReference>
<protein>
    <submittedName>
        <fullName evidence="6">DNA polymerase III subunit epsilon</fullName>
    </submittedName>
</protein>
<evidence type="ECO:0000256" key="3">
    <source>
        <dbReference type="ARBA" id="ARBA00022839"/>
    </source>
</evidence>
<feature type="domain" description="Exonuclease" evidence="5">
    <location>
        <begin position="8"/>
        <end position="181"/>
    </location>
</feature>
<keyword evidence="3" id="KW-0269">Exonuclease</keyword>
<keyword evidence="7" id="KW-1185">Reference proteome</keyword>
<evidence type="ECO:0000259" key="5">
    <source>
        <dbReference type="SMART" id="SM00479"/>
    </source>
</evidence>
<dbReference type="SMART" id="SM00479">
    <property type="entry name" value="EXOIII"/>
    <property type="match status" value="1"/>
</dbReference>
<evidence type="ECO:0000256" key="2">
    <source>
        <dbReference type="ARBA" id="ARBA00022801"/>
    </source>
</evidence>
<reference evidence="6 7" key="1">
    <citation type="submission" date="2017-11" db="EMBL/GenBank/DDBJ databases">
        <title>Complete genome sequence of Sphingomonas sp. Strain Cra20, a psychrotolerant potential plant growth promoting rhizobacteria.</title>
        <authorList>
            <person name="Luo Y."/>
        </authorList>
    </citation>
    <scope>NUCLEOTIDE SEQUENCE [LARGE SCALE GENOMIC DNA]</scope>
    <source>
        <strain evidence="6 7">Cra20</strain>
    </source>
</reference>
<dbReference type="PANTHER" id="PTHR30231:SF4">
    <property type="entry name" value="PROTEIN NEN2"/>
    <property type="match status" value="1"/>
</dbReference>
<organism evidence="6 7">
    <name type="scientific">Sphingomonas psychrotolerans</name>
    <dbReference type="NCBI Taxonomy" id="1327635"/>
    <lineage>
        <taxon>Bacteria</taxon>
        <taxon>Pseudomonadati</taxon>
        <taxon>Pseudomonadota</taxon>
        <taxon>Alphaproteobacteria</taxon>
        <taxon>Sphingomonadales</taxon>
        <taxon>Sphingomonadaceae</taxon>
        <taxon>Sphingomonas</taxon>
    </lineage>
</organism>
<proteinExistence type="predicted"/>
<dbReference type="AlphaFoldDB" id="A0A2K8MMU5"/>
<dbReference type="Proteomes" id="UP000229081">
    <property type="component" value="Chromosome"/>
</dbReference>
<dbReference type="GO" id="GO:0008408">
    <property type="term" value="F:3'-5' exonuclease activity"/>
    <property type="evidence" value="ECO:0007669"/>
    <property type="project" value="TreeGrafter"/>
</dbReference>
<evidence type="ECO:0000313" key="7">
    <source>
        <dbReference type="Proteomes" id="UP000229081"/>
    </source>
</evidence>
<dbReference type="EMBL" id="CP024923">
    <property type="protein sequence ID" value="ATY33219.1"/>
    <property type="molecule type" value="Genomic_DNA"/>
</dbReference>
<dbReference type="KEGG" id="sphc:CVN68_15615"/>
<dbReference type="PANTHER" id="PTHR30231">
    <property type="entry name" value="DNA POLYMERASE III SUBUNIT EPSILON"/>
    <property type="match status" value="1"/>
</dbReference>
<dbReference type="InterPro" id="IPR012337">
    <property type="entry name" value="RNaseH-like_sf"/>
</dbReference>
<evidence type="ECO:0000256" key="1">
    <source>
        <dbReference type="ARBA" id="ARBA00022722"/>
    </source>
</evidence>
<dbReference type="Gene3D" id="3.30.420.10">
    <property type="entry name" value="Ribonuclease H-like superfamily/Ribonuclease H"/>
    <property type="match status" value="1"/>
</dbReference>
<dbReference type="OrthoDB" id="7822240at2"/>
<evidence type="ECO:0000313" key="6">
    <source>
        <dbReference type="EMBL" id="ATY33219.1"/>
    </source>
</evidence>
<dbReference type="InterPro" id="IPR013520">
    <property type="entry name" value="Ribonucl_H"/>
</dbReference>
<dbReference type="Pfam" id="PF00929">
    <property type="entry name" value="RNase_T"/>
    <property type="match status" value="1"/>
</dbReference>
<feature type="region of interest" description="Disordered" evidence="4">
    <location>
        <begin position="232"/>
        <end position="254"/>
    </location>
</feature>
<accession>A0A2K8MMU5</accession>
<name>A0A2K8MMU5_9SPHN</name>
<gene>
    <name evidence="6" type="ORF">CVN68_15615</name>
</gene>
<evidence type="ECO:0000256" key="4">
    <source>
        <dbReference type="SAM" id="MobiDB-lite"/>
    </source>
</evidence>
<dbReference type="SUPFAM" id="SSF53098">
    <property type="entry name" value="Ribonuclease H-like"/>
    <property type="match status" value="1"/>
</dbReference>
<dbReference type="GO" id="GO:0003676">
    <property type="term" value="F:nucleic acid binding"/>
    <property type="evidence" value="ECO:0007669"/>
    <property type="project" value="InterPro"/>
</dbReference>
<keyword evidence="1" id="KW-0540">Nuclease</keyword>
<sequence length="254" mass="28739">MASRAPSLIRVIDLETTGQAPPTHGVCEIGWQDIVLQPDGRWEIYGEGGNRMVNPGRQIPPLTMAVHHIRDEDVADAPYWHDVARPVLDPWPRRIALAAHRADFEQQFCTASLTRGADWICTWKCAMRLWPSSPGFSNQMLRYWRKPEGLVHERGLPAHRAFPDAYVTAFHLRDMLNEASVEQLIAWSNEPGLLPRVRYGPDRGKEWSEIDDESLAIFLGDRDVDVRHTAQQEHIRRSGGGAVGRNSATQDLLL</sequence>
<dbReference type="InterPro" id="IPR036397">
    <property type="entry name" value="RNaseH_sf"/>
</dbReference>
<dbReference type="GO" id="GO:0006259">
    <property type="term" value="P:DNA metabolic process"/>
    <property type="evidence" value="ECO:0007669"/>
    <property type="project" value="UniProtKB-ARBA"/>
</dbReference>
<keyword evidence="2" id="KW-0378">Hydrolase</keyword>
<dbReference type="RefSeq" id="WP_100283023.1">
    <property type="nucleotide sequence ID" value="NZ_CP024923.1"/>
</dbReference>